<protein>
    <submittedName>
        <fullName evidence="2">Uncharacterized protein</fullName>
    </submittedName>
</protein>
<dbReference type="WBParaSite" id="SMUV_0000599801-mRNA-1">
    <property type="protein sequence ID" value="SMUV_0000599801-mRNA-1"/>
    <property type="gene ID" value="SMUV_0000599801"/>
</dbReference>
<name>A0A0N5AN24_9BILA</name>
<dbReference type="Proteomes" id="UP000046393">
    <property type="component" value="Unplaced"/>
</dbReference>
<sequence length="92" mass="10067">MSNNIEVKTKEKEKININVNVINMSTKKDFQSLRCVEAEGGRRRKARATAAAAAAAAAAEAALQVFLQGRQKRRGTAFPTTPLISYAIRISF</sequence>
<accession>A0A0N5AN24</accession>
<organism evidence="1 2">
    <name type="scientific">Syphacia muris</name>
    <dbReference type="NCBI Taxonomy" id="451379"/>
    <lineage>
        <taxon>Eukaryota</taxon>
        <taxon>Metazoa</taxon>
        <taxon>Ecdysozoa</taxon>
        <taxon>Nematoda</taxon>
        <taxon>Chromadorea</taxon>
        <taxon>Rhabditida</taxon>
        <taxon>Spirurina</taxon>
        <taxon>Oxyuridomorpha</taxon>
        <taxon>Oxyuroidea</taxon>
        <taxon>Oxyuridae</taxon>
        <taxon>Syphacia</taxon>
    </lineage>
</organism>
<reference evidence="2" key="1">
    <citation type="submission" date="2017-02" db="UniProtKB">
        <authorList>
            <consortium name="WormBaseParasite"/>
        </authorList>
    </citation>
    <scope>IDENTIFICATION</scope>
</reference>
<proteinExistence type="predicted"/>
<evidence type="ECO:0000313" key="2">
    <source>
        <dbReference type="WBParaSite" id="SMUV_0000599801-mRNA-1"/>
    </source>
</evidence>
<dbReference type="AlphaFoldDB" id="A0A0N5AN24"/>
<evidence type="ECO:0000313" key="1">
    <source>
        <dbReference type="Proteomes" id="UP000046393"/>
    </source>
</evidence>
<keyword evidence="1" id="KW-1185">Reference proteome</keyword>